<feature type="non-terminal residue" evidence="1">
    <location>
        <position position="82"/>
    </location>
</feature>
<protein>
    <submittedName>
        <fullName evidence="1">Uncharacterized protein</fullName>
    </submittedName>
</protein>
<reference evidence="1" key="1">
    <citation type="journal article" date="2019" name="Sci. Rep.">
        <title>Draft genome of Tanacetum cinerariifolium, the natural source of mosquito coil.</title>
        <authorList>
            <person name="Yamashiro T."/>
            <person name="Shiraishi A."/>
            <person name="Satake H."/>
            <person name="Nakayama K."/>
        </authorList>
    </citation>
    <scope>NUCLEOTIDE SEQUENCE</scope>
</reference>
<evidence type="ECO:0000313" key="1">
    <source>
        <dbReference type="EMBL" id="GFD22631.1"/>
    </source>
</evidence>
<comment type="caution">
    <text evidence="1">The sequence shown here is derived from an EMBL/GenBank/DDBJ whole genome shotgun (WGS) entry which is preliminary data.</text>
</comment>
<accession>A0A699ULV3</accession>
<sequence>PWIYLGQFWHTLKEDGFKYRLKFVLDKKELTLTLDDFRTIFHLPQAIDNTHDHFVPDPKFLKMVPVYINDLGFTLELRSPSN</sequence>
<gene>
    <name evidence="1" type="ORF">Tci_894600</name>
</gene>
<dbReference type="EMBL" id="BKCJ011338729">
    <property type="protein sequence ID" value="GFD22631.1"/>
    <property type="molecule type" value="Genomic_DNA"/>
</dbReference>
<proteinExistence type="predicted"/>
<name>A0A699ULV3_TANCI</name>
<organism evidence="1">
    <name type="scientific">Tanacetum cinerariifolium</name>
    <name type="common">Dalmatian daisy</name>
    <name type="synonym">Chrysanthemum cinerariifolium</name>
    <dbReference type="NCBI Taxonomy" id="118510"/>
    <lineage>
        <taxon>Eukaryota</taxon>
        <taxon>Viridiplantae</taxon>
        <taxon>Streptophyta</taxon>
        <taxon>Embryophyta</taxon>
        <taxon>Tracheophyta</taxon>
        <taxon>Spermatophyta</taxon>
        <taxon>Magnoliopsida</taxon>
        <taxon>eudicotyledons</taxon>
        <taxon>Gunneridae</taxon>
        <taxon>Pentapetalae</taxon>
        <taxon>asterids</taxon>
        <taxon>campanulids</taxon>
        <taxon>Asterales</taxon>
        <taxon>Asteraceae</taxon>
        <taxon>Asteroideae</taxon>
        <taxon>Anthemideae</taxon>
        <taxon>Anthemidinae</taxon>
        <taxon>Tanacetum</taxon>
    </lineage>
</organism>
<dbReference type="AlphaFoldDB" id="A0A699ULV3"/>
<feature type="non-terminal residue" evidence="1">
    <location>
        <position position="1"/>
    </location>
</feature>